<dbReference type="Gene3D" id="3.30.200.20">
    <property type="entry name" value="Phosphorylase Kinase, domain 1"/>
    <property type="match status" value="1"/>
</dbReference>
<evidence type="ECO:0000256" key="21">
    <source>
        <dbReference type="ARBA" id="ARBA00023015"/>
    </source>
</evidence>
<dbReference type="GO" id="GO:0005634">
    <property type="term" value="C:nucleus"/>
    <property type="evidence" value="ECO:0007669"/>
    <property type="project" value="UniProtKB-SubCell"/>
</dbReference>
<evidence type="ECO:0000256" key="24">
    <source>
        <dbReference type="ARBA" id="ARBA00023159"/>
    </source>
</evidence>
<evidence type="ECO:0000256" key="35">
    <source>
        <dbReference type="ARBA" id="ARBA00048679"/>
    </source>
</evidence>
<keyword evidence="20 40" id="KW-0067">ATP-binding</keyword>
<dbReference type="InterPro" id="IPR011009">
    <property type="entry name" value="Kinase-like_dom_sf"/>
</dbReference>
<keyword evidence="10" id="KW-0723">Serine/threonine-protein kinase</keyword>
<evidence type="ECO:0000313" key="46">
    <source>
        <dbReference type="EMBL" id="RXM29053.1"/>
    </source>
</evidence>
<evidence type="ECO:0000256" key="16">
    <source>
        <dbReference type="ARBA" id="ARBA00022771"/>
    </source>
</evidence>
<keyword evidence="17" id="KW-0418">Kinase</keyword>
<dbReference type="FunFam" id="3.30.160.60:FF:000014">
    <property type="entry name" value="Transcription factor Sp3"/>
    <property type="match status" value="1"/>
</dbReference>
<feature type="domain" description="UBR-type" evidence="44">
    <location>
        <begin position="81"/>
        <end position="152"/>
    </location>
</feature>
<dbReference type="PROSITE" id="PS50096">
    <property type="entry name" value="IQ"/>
    <property type="match status" value="2"/>
</dbReference>
<dbReference type="GO" id="GO:0005524">
    <property type="term" value="F:ATP binding"/>
    <property type="evidence" value="ECO:0007669"/>
    <property type="project" value="UniProtKB-UniRule"/>
</dbReference>
<feature type="compositionally biased region" description="Polar residues" evidence="41">
    <location>
        <begin position="3263"/>
        <end position="3277"/>
    </location>
</feature>
<dbReference type="GO" id="GO:0030832">
    <property type="term" value="P:regulation of actin filament length"/>
    <property type="evidence" value="ECO:0007669"/>
    <property type="project" value="TreeGrafter"/>
</dbReference>
<comment type="caution">
    <text evidence="46">The sequence shown here is derived from an EMBL/GenBank/DDBJ whole genome shotgun (WGS) entry which is preliminary data.</text>
</comment>
<dbReference type="InterPro" id="IPR036083">
    <property type="entry name" value="MYSc_Myo3"/>
</dbReference>
<feature type="region of interest" description="Disordered" evidence="41">
    <location>
        <begin position="1044"/>
        <end position="1070"/>
    </location>
</feature>
<keyword evidence="26" id="KW-0505">Motor protein</keyword>
<evidence type="ECO:0000256" key="25">
    <source>
        <dbReference type="ARBA" id="ARBA00023163"/>
    </source>
</evidence>
<dbReference type="CDD" id="cd01379">
    <property type="entry name" value="MYSc_Myo3"/>
    <property type="match status" value="1"/>
</dbReference>
<feature type="region of interest" description="Disordered" evidence="41">
    <location>
        <begin position="891"/>
        <end position="912"/>
    </location>
</feature>
<dbReference type="GO" id="GO:0061630">
    <property type="term" value="F:ubiquitin protein ligase activity"/>
    <property type="evidence" value="ECO:0007669"/>
    <property type="project" value="UniProtKB-EC"/>
</dbReference>
<keyword evidence="18" id="KW-0833">Ubl conjugation pathway</keyword>
<dbReference type="GO" id="GO:0007605">
    <property type="term" value="P:sensory perception of sound"/>
    <property type="evidence" value="ECO:0007669"/>
    <property type="project" value="TreeGrafter"/>
</dbReference>
<dbReference type="Pfam" id="PF00096">
    <property type="entry name" value="zf-C2H2"/>
    <property type="match status" value="2"/>
</dbReference>
<evidence type="ECO:0000256" key="32">
    <source>
        <dbReference type="ARBA" id="ARBA00038409"/>
    </source>
</evidence>
<feature type="region of interest" description="Disordered" evidence="41">
    <location>
        <begin position="3600"/>
        <end position="3627"/>
    </location>
</feature>
<evidence type="ECO:0000256" key="34">
    <source>
        <dbReference type="ARBA" id="ARBA00047899"/>
    </source>
</evidence>
<evidence type="ECO:0000256" key="9">
    <source>
        <dbReference type="ARBA" id="ARBA00022490"/>
    </source>
</evidence>
<dbReference type="InterPro" id="IPR055194">
    <property type="entry name" value="UBR1-like_WH"/>
</dbReference>
<keyword evidence="28" id="KW-0206">Cytoskeleton</keyword>
<dbReference type="Pfam" id="PF02207">
    <property type="entry name" value="zf-UBR"/>
    <property type="match status" value="1"/>
</dbReference>
<feature type="domain" description="C2H2-type" evidence="43">
    <location>
        <begin position="3522"/>
        <end position="3551"/>
    </location>
</feature>
<dbReference type="InterPro" id="IPR027417">
    <property type="entry name" value="P-loop_NTPase"/>
</dbReference>
<evidence type="ECO:0000256" key="37">
    <source>
        <dbReference type="PROSITE-ProRule" id="PRU00042"/>
    </source>
</evidence>
<dbReference type="SMART" id="SM00015">
    <property type="entry name" value="IQ"/>
    <property type="match status" value="3"/>
</dbReference>
<comment type="similarity">
    <text evidence="32">Belongs to the Sp1 C2H2-type zinc-finger protein family.</text>
</comment>
<comment type="catalytic activity">
    <reaction evidence="35">
        <text>L-seryl-[protein] + ATP = O-phospho-L-seryl-[protein] + ADP + H(+)</text>
        <dbReference type="Rhea" id="RHEA:17989"/>
        <dbReference type="Rhea" id="RHEA-COMP:9863"/>
        <dbReference type="Rhea" id="RHEA-COMP:11604"/>
        <dbReference type="ChEBI" id="CHEBI:15378"/>
        <dbReference type="ChEBI" id="CHEBI:29999"/>
        <dbReference type="ChEBI" id="CHEBI:30616"/>
        <dbReference type="ChEBI" id="CHEBI:83421"/>
        <dbReference type="ChEBI" id="CHEBI:456216"/>
        <dbReference type="EC" id="2.7.11.1"/>
    </reaction>
</comment>
<evidence type="ECO:0000256" key="22">
    <source>
        <dbReference type="ARBA" id="ARBA00023123"/>
    </source>
</evidence>
<dbReference type="Gene3D" id="3.30.160.60">
    <property type="entry name" value="Classic Zinc Finger"/>
    <property type="match status" value="3"/>
</dbReference>
<evidence type="ECO:0000256" key="19">
    <source>
        <dbReference type="ARBA" id="ARBA00022833"/>
    </source>
</evidence>
<evidence type="ECO:0000256" key="15">
    <source>
        <dbReference type="ARBA" id="ARBA00022741"/>
    </source>
</evidence>
<keyword evidence="16 37" id="KW-0863">Zinc-finger</keyword>
<feature type="domain" description="C2H2-type" evidence="43">
    <location>
        <begin position="3582"/>
        <end position="3609"/>
    </location>
</feature>
<dbReference type="PROSITE" id="PS51456">
    <property type="entry name" value="MYOSIN_MOTOR"/>
    <property type="match status" value="1"/>
</dbReference>
<dbReference type="SMART" id="SM00242">
    <property type="entry name" value="MYSc"/>
    <property type="match status" value="2"/>
</dbReference>
<dbReference type="GO" id="GO:0008270">
    <property type="term" value="F:zinc ion binding"/>
    <property type="evidence" value="ECO:0007669"/>
    <property type="project" value="UniProtKB-KW"/>
</dbReference>
<dbReference type="GO" id="GO:0035118">
    <property type="term" value="P:embryonic pectoral fin morphogenesis"/>
    <property type="evidence" value="ECO:0007669"/>
    <property type="project" value="UniProtKB-ARBA"/>
</dbReference>
<evidence type="ECO:0000256" key="38">
    <source>
        <dbReference type="PROSITE-ProRule" id="PRU00508"/>
    </source>
</evidence>
<dbReference type="Gene3D" id="1.20.5.190">
    <property type="match status" value="1"/>
</dbReference>
<accession>A0A444U1G8</accession>
<comment type="catalytic activity">
    <reaction evidence="34">
        <text>L-threonyl-[protein] + ATP = O-phospho-L-threonyl-[protein] + ADP + H(+)</text>
        <dbReference type="Rhea" id="RHEA:46608"/>
        <dbReference type="Rhea" id="RHEA-COMP:11060"/>
        <dbReference type="Rhea" id="RHEA-COMP:11605"/>
        <dbReference type="ChEBI" id="CHEBI:15378"/>
        <dbReference type="ChEBI" id="CHEBI:30013"/>
        <dbReference type="ChEBI" id="CHEBI:30616"/>
        <dbReference type="ChEBI" id="CHEBI:61977"/>
        <dbReference type="ChEBI" id="CHEBI:456216"/>
        <dbReference type="EC" id="2.7.11.1"/>
    </reaction>
</comment>
<evidence type="ECO:0000259" key="45">
    <source>
        <dbReference type="PROSITE" id="PS51456"/>
    </source>
</evidence>
<keyword evidence="19" id="KW-0862">Zinc</keyword>
<dbReference type="PROSITE" id="PS00028">
    <property type="entry name" value="ZINC_FINGER_C2H2_1"/>
    <property type="match status" value="3"/>
</dbReference>
<dbReference type="GO" id="GO:0007601">
    <property type="term" value="P:visual perception"/>
    <property type="evidence" value="ECO:0007669"/>
    <property type="project" value="UniProtKB-KW"/>
</dbReference>
<dbReference type="SMART" id="SM00396">
    <property type="entry name" value="ZnF_UBR1"/>
    <property type="match status" value="1"/>
</dbReference>
<evidence type="ECO:0000256" key="10">
    <source>
        <dbReference type="ARBA" id="ARBA00022527"/>
    </source>
</evidence>
<evidence type="ECO:0000259" key="44">
    <source>
        <dbReference type="PROSITE" id="PS51157"/>
    </source>
</evidence>
<evidence type="ECO:0000256" key="7">
    <source>
        <dbReference type="ARBA" id="ARBA00012483"/>
    </source>
</evidence>
<sequence>MMAASLLRRDKKSTAAHLKAELNRTDNSSGVHQLQELLDSVLNPERPAGDTGALEWCKCLLAGGEVFEEFCKTVRSYDNATLCGLVWTANFVAYRCRTCGISPCMSLCAECFNNGDHTGHDFNMFRSQAGGACDCGDSNVMRESGFCRRHRSKTGTNVPSVPRELLLMSEMVLPRFIIYIIQYLRDGYSEPGQEENVHAKKNYDKYLSALKSSGLVSSDEKNVSGVIELAAGAAAGDPVESSVEDDQDGSQGVGQRKRVKLSSSTKDPSIMDVLKHKCFLEELLFWTIKYEFPQKMVTFLLNMLPDQDYKISFTRTFVQHYAFIMKTLMKSHESDTMSNRIVHISVQLFSNEELARHVTEECQLLDIMVTVLLYMMESCLVKSELQDEENNRHVVVNCGEALLKNNTYWPLVSDFINILSHQSVAKKFLEDQSLLMLWMSFVSFFQGMNLNKREVNEHVEFESQTYYAAFAAELEACAQPMWGLLTHCKVKETQEYTKTVVRYCLETLQIWFDSVNFVDEPAPHQVSFHLPLHRYYAMFLSKAVKCQGLDLDSLLPDQEMLMKIMIHPLQIQASLSEIHSNMWVRNGLQIKGQAMTYVQSHFCNSMIDPDIYLLQICASRLDPDYFISSVFERFKVVDLLTMASQHQNAVLDPEHERPMLEGALTFLVLLLSLRIHLGMADDDILRAEMCFHIPENPNPKSGIVPGSSSFEAMLSAVADFKAPVFEPGGAMQQGMYTPKAEVWEKEFDPIMVILRTVYRRDVQTAMDRYAAFLKESGFFSGNPWPPYKERTPLHPCYKGLARLLHCKTLHIVLFTLLYKISMDHQNMSEHVLCMVLYLIELGLDNVLQEEPEEEEPCIEEHCHDSWFPGTNLLSNLHHVINFVRVRVPETAPEVKREPPASTSTDSSSFAQNSGTAQVFSLVAERRRKFQEIINRSSGEASQTVRPKSSATKWIPHGSTPQLTTAILEIQESMISLLIKLHHKLSAKQNSFCPPWIEDPEAFVRLDSVKYSHGDGISAIERILTKAALRTRQNKRCIQEICMKISPPVPPKRNGPADKKTMDKEERRQKARERQQKLLAEFASRQKSFMETAMDVESPDADVAMDLGSSEQQDSEILYDCVICGQSGPSTEDRPTGLVVLLQASSVLGHRCKSTEPKKLPTSDEEHIYPVDTCAATHDVRLTTLQRFFNDNDQVLQGFSVDKGEFTCPLCRQFANSVLPCYPGRGVEKAPCQTPSNKNLPVLVKEVEDLQEQLGTFSSETNLSREMESVIKDIKNTTQKKYMDYSKNPGSPDNDFLFMYSVARTNLELELVHRGGDLCCGGASAAAKRSCLNQLFHVLAMHMRLYSIDSAYNPWTRLTQLTQKRDSHVCNDERPEVPLLFRDVPSLLIIFVLTMPQPLHKEHFTCIVKVLYTLQYIHAIAALSVKFSAEERLAWKNSGALKKHTSDAEKSWEVLLSHGISELSKGNRFYEVATEEISMISSSIWSPQSIEYALQQFCLPFLRISSLLQHHLFGDDLPSCLSEEEFPVLANCLGILPSAFQPSNQLHSASCLDWSVSAFEIISQWCSEVTEFADINAEHAVTLVVQDPHWTAPRLLHLPENYNTIFQYYHRKACTFCNKVPKDPALCLVCGTFVCLKGLCCKQQNCCECVLHSQHCGAATGIFLLINASVIIIIRGHRFCLWGAVYLDAHGEEDRDLRRSFYGLFPYKSSMIGLEALADPSDDWEIVETIGKGTYGKVYKVNSKKGGSQAAVKVLDPINDVDEEIEAEYNILQSLSNHPNVVKFYGMFYKADDLSGGQLWLVLELCNGGSVADLITGLLKRGQRLDEAVISYVLYGALLVIACEQQYDSSYDARCDVWSLGITAIELGDGEPPLSEMHPVKALFKIPRNPSPTLRNPEQWCRGFSHFISQCLIKDFERRPSVTHLLENPFIKQTHSKVMTLQNQLARLIQEQQVSGCISKTKHERINTRKMQENAVESCLDDDLINLEVLDEETLIAHLQKRYAALQIYTYVGDILIALNPFQNLNIYSPQFSKLYHGVRRSLNPPHIFATADAAYQGMVTFSKDQANNRTLREKILQVNPLVEAFGNACTAINDNSSRFGKYLEMKFTPTGAVMGAKISEYLLEKSRVIKQATAEKSFHIFYYMYAGLYHQKQLAEYRLSEKNPPRYIDNENGKVMQDIISNNSYKDQSEAIQHCFRIIGFTDEEVNSVYRILSAILNTGNIEFAAITSQHQTDKSEVPNAEALENAASLLSIGADELQEALTSQCVVTRGETIIRTNTVDKAADVRDAMSKALYGRLFSWIVNRINTLLQPDKNICAAESGMNVGILDIFGFENFQENSFEQLCINIANEQIQFYFNQHIFALEQIEYQNEEIDASLVEYEDNRPILDMFLQKPMGLLSLLDEESRFPQATDQTLVDKFEVNLRYKYFWRPKRVELCFGIQHYAGKETLIAHLQKRYAALQIYTYVGDILIALNPFQNLNIYSPQFSKLYHGVRRSLNPPHIFATADAAYQGMVTFSKDQANNRTLREKILQVNPLVEAFGNACTAINDNSSRFGKYLEMKFTPTGAVMGAKISEYLLEKSRVIKQATAEKSFHIFYYMYAGLYHQKQLAEYRLSEKNPPRYIDNENGKVMQDIISNNSYKDQFEAIQHCFRIIGFTDEEVNSVYRILSAILNTGNIEFAAITSQHQTDKSEVPNAEALENAASLLSIGADELQEALTSQCVVTRGETIIRTNTVDKAADVRDAMSKALYGRLFSWIVNRINTLLQPDKNICAAESGMNVGILDIFGFENFQENSFEQLCINIANEQIQFYFNQHIFALEQIEYQNEEIDASLVEYEDNRPILDMFLQKPMGLLSLLDEESRFPQATDQTLVDKFEVNLRYKYFWRPKRVELCFGIQHYAGKVLYNVDGFLEKNRDTLPADIMVVLRTSENKLLQQLFSSPLTKTGNLAASRVRVTAASRSLPPQLSAGRYKVDTMEVMRHPEETANMRRQTVASYFRYSLMDLLSKMVVGQPHFVRCIKPNDDRQALTFSRERVLVQLRYTGILETVSIRRQGYSHRIPFEEFVKRYYYLAFRAHQMPATTKENCIAILEKARLDKWVLGKTKVFLKYYHVEQLNLLLREVIGRVVVMQAYTKGWLGARRYRRVKEKRTRCAIIIQSVWRGFVARQILKQLKREREEAAIRIQAAMRGHLARKNYELLKQSNNTPVSSQCLDCTSEASIEYVCVTLCAGPEKKPAEQKHQRTPRRRCQQPKLLNSPEDSMYYNQLNDRTPNSSPETTKHSPLALLAATCSRIEHHHGSGPAEFLPVSYDPTLGSPSRIFHPWSAEGPCNPTTGLQNSSILGMSPQKSQFTAHMQSTFGSHELPLTPPADPSYPYDFSPVKMLPSSMQSLQSSCPRTYVPAVTYAAPAPIAPAMSGFVQGHTGLLHQQPRQLSPNPGDDIPWWSLQQGNPVNHPSSLATHCFPLHRSLVLGHSDFAQYQTQIAALLQTKSPLVTARRCRRCRCPNCQSSSSSDEPGKKKQHICHILGCGKVYGKTSHLKAHLRWHSGERPFVCNWLFCGKSFTRSDELQRHLRTHTGEKRFVCPECGKRFMRSDHLAKHVKTHQNKKSKVGDKSTEHVKREEIRNN</sequence>
<dbReference type="CDD" id="cd23767">
    <property type="entry name" value="IQCD"/>
    <property type="match status" value="2"/>
</dbReference>
<comment type="similarity">
    <text evidence="33">Belongs to the E3 ubiquitin-protein ligase UBR1-like family.</text>
</comment>
<dbReference type="PANTHER" id="PTHR46256:SF1">
    <property type="entry name" value="MYOSIN-IIIB"/>
    <property type="match status" value="1"/>
</dbReference>
<keyword evidence="13" id="KW-0479">Metal-binding</keyword>
<evidence type="ECO:0000256" key="11">
    <source>
        <dbReference type="ARBA" id="ARBA00022606"/>
    </source>
</evidence>
<evidence type="ECO:0000256" key="28">
    <source>
        <dbReference type="ARBA" id="ARBA00023212"/>
    </source>
</evidence>
<dbReference type="Pfam" id="PF22960">
    <property type="entry name" value="WHD_UBR1"/>
    <property type="match status" value="1"/>
</dbReference>
<dbReference type="GO" id="GO:0051491">
    <property type="term" value="P:positive regulation of filopodium assembly"/>
    <property type="evidence" value="ECO:0007669"/>
    <property type="project" value="TreeGrafter"/>
</dbReference>
<evidence type="ECO:0000256" key="27">
    <source>
        <dbReference type="ARBA" id="ARBA00023203"/>
    </source>
</evidence>
<dbReference type="InterPro" id="IPR044046">
    <property type="entry name" value="E3_ligase_UBR-like_C"/>
</dbReference>
<dbReference type="PANTHER" id="PTHR46256">
    <property type="entry name" value="AGAP011099-PA"/>
    <property type="match status" value="1"/>
</dbReference>
<evidence type="ECO:0000256" key="36">
    <source>
        <dbReference type="ARBA" id="ARBA00071499"/>
    </source>
</evidence>
<reference evidence="46 47" key="1">
    <citation type="submission" date="2019-01" db="EMBL/GenBank/DDBJ databases">
        <title>Draft Genome and Complete Hox-Cluster Characterization of the Sterlet Sturgeon (Acipenser ruthenus).</title>
        <authorList>
            <person name="Wei Q."/>
        </authorList>
    </citation>
    <scope>NUCLEOTIDE SEQUENCE [LARGE SCALE GENOMIC DNA]</scope>
    <source>
        <strain evidence="46">WHYD16114868_AA</strain>
        <tissue evidence="46">Blood</tissue>
    </source>
</reference>
<evidence type="ECO:0000256" key="8">
    <source>
        <dbReference type="ARBA" id="ARBA00012513"/>
    </source>
</evidence>
<dbReference type="Gene3D" id="1.20.120.720">
    <property type="entry name" value="Myosin VI head, motor domain, U50 subdomain"/>
    <property type="match status" value="2"/>
</dbReference>
<keyword evidence="22 39" id="KW-0518">Myosin</keyword>
<dbReference type="InterPro" id="IPR036236">
    <property type="entry name" value="Znf_C2H2_sf"/>
</dbReference>
<dbReference type="GO" id="GO:0003677">
    <property type="term" value="F:DNA binding"/>
    <property type="evidence" value="ECO:0007669"/>
    <property type="project" value="UniProtKB-KW"/>
</dbReference>
<dbReference type="SUPFAM" id="SSF52540">
    <property type="entry name" value="P-loop containing nucleoside triphosphate hydrolases"/>
    <property type="match status" value="2"/>
</dbReference>
<feature type="domain" description="Protein kinase" evidence="42">
    <location>
        <begin position="1723"/>
        <end position="2082"/>
    </location>
</feature>
<dbReference type="Proteomes" id="UP000289886">
    <property type="component" value="Unassembled WGS sequence"/>
</dbReference>
<evidence type="ECO:0000259" key="42">
    <source>
        <dbReference type="PROSITE" id="PS50011"/>
    </source>
</evidence>
<dbReference type="EC" id="2.3.2.27" evidence="7"/>
<name>A0A444U1G8_ACIRT</name>
<dbReference type="PROSITE" id="PS00107">
    <property type="entry name" value="PROTEIN_KINASE_ATP"/>
    <property type="match status" value="1"/>
</dbReference>
<dbReference type="FunFam" id="1.20.58.530:FF:000010">
    <property type="entry name" value="Myosin IIIA"/>
    <property type="match status" value="2"/>
</dbReference>
<evidence type="ECO:0000256" key="29">
    <source>
        <dbReference type="ARBA" id="ARBA00023242"/>
    </source>
</evidence>
<dbReference type="Gene3D" id="1.20.58.530">
    <property type="match status" value="2"/>
</dbReference>
<keyword evidence="14" id="KW-0677">Repeat</keyword>
<keyword evidence="30" id="KW-0966">Cell projection</keyword>
<dbReference type="Pfam" id="PF00063">
    <property type="entry name" value="Myosin_head"/>
    <property type="match status" value="2"/>
</dbReference>
<evidence type="ECO:0000256" key="26">
    <source>
        <dbReference type="ARBA" id="ARBA00023175"/>
    </source>
</evidence>
<keyword evidence="12" id="KW-0808">Transferase</keyword>
<feature type="compositionally biased region" description="Basic and acidic residues" evidence="41">
    <location>
        <begin position="3610"/>
        <end position="3627"/>
    </location>
</feature>
<feature type="compositionally biased region" description="Basic residues" evidence="41">
    <location>
        <begin position="3600"/>
        <end position="3609"/>
    </location>
</feature>
<dbReference type="Gene3D" id="6.20.240.20">
    <property type="match status" value="1"/>
</dbReference>
<comment type="catalytic activity">
    <reaction evidence="1">
        <text>S-ubiquitinyl-[E2 ubiquitin-conjugating enzyme]-L-cysteine + [acceptor protein]-L-lysine = [E2 ubiquitin-conjugating enzyme]-L-cysteine + N(6)-ubiquitinyl-[acceptor protein]-L-lysine.</text>
        <dbReference type="EC" id="2.3.2.27"/>
    </reaction>
</comment>
<comment type="subcellular location">
    <subcellularLocation>
        <location evidence="4">Cell projection</location>
    </subcellularLocation>
    <subcellularLocation>
        <location evidence="3">Cytoplasm</location>
        <location evidence="3">Cytoskeleton</location>
    </subcellularLocation>
    <subcellularLocation>
        <location evidence="2">Nucleus</location>
    </subcellularLocation>
</comment>
<dbReference type="FunFam" id="2.10.110.30:FF:000002">
    <property type="entry name" value="Putative e3 ubiquitin-protein ligase ubr3"/>
    <property type="match status" value="1"/>
</dbReference>
<keyword evidence="47" id="KW-1185">Reference proteome</keyword>
<dbReference type="GO" id="GO:0032433">
    <property type="term" value="C:filopodium tip"/>
    <property type="evidence" value="ECO:0007669"/>
    <property type="project" value="TreeGrafter"/>
</dbReference>
<comment type="similarity">
    <text evidence="39">Belongs to the TRAFAC class myosin-kinesin ATPase superfamily. Myosin family.</text>
</comment>
<dbReference type="InterPro" id="IPR000048">
    <property type="entry name" value="IQ_motif_EF-hand-BS"/>
</dbReference>
<dbReference type="CDD" id="cd19673">
    <property type="entry name" value="UBR-box_UBR3"/>
    <property type="match status" value="1"/>
</dbReference>
<feature type="zinc finger region" description="UBR-type" evidence="38">
    <location>
        <begin position="81"/>
        <end position="152"/>
    </location>
</feature>
<dbReference type="InterPro" id="IPR017441">
    <property type="entry name" value="Protein_kinase_ATP_BS"/>
</dbReference>
<evidence type="ECO:0000256" key="4">
    <source>
        <dbReference type="ARBA" id="ARBA00004316"/>
    </source>
</evidence>
<dbReference type="SUPFAM" id="SSF56112">
    <property type="entry name" value="Protein kinase-like (PK-like)"/>
    <property type="match status" value="1"/>
</dbReference>
<keyword evidence="25" id="KW-0804">Transcription</keyword>
<evidence type="ECO:0000256" key="31">
    <source>
        <dbReference type="ARBA" id="ARBA00023305"/>
    </source>
</evidence>
<dbReference type="Gene3D" id="3.40.850.10">
    <property type="entry name" value="Kinesin motor domain"/>
    <property type="match status" value="4"/>
</dbReference>
<evidence type="ECO:0000256" key="3">
    <source>
        <dbReference type="ARBA" id="ARBA00004245"/>
    </source>
</evidence>
<dbReference type="FunFam" id="3.30.160.60:FF:000061">
    <property type="entry name" value="Transcription factor Sp3"/>
    <property type="match status" value="1"/>
</dbReference>
<comment type="caution">
    <text evidence="39">Lacks conserved residue(s) required for the propagation of feature annotation.</text>
</comment>
<feature type="compositionally biased region" description="Basic and acidic residues" evidence="41">
    <location>
        <begin position="1054"/>
        <end position="1070"/>
    </location>
</feature>
<keyword evidence="29" id="KW-0539">Nucleus</keyword>
<evidence type="ECO:0000256" key="40">
    <source>
        <dbReference type="PROSITE-ProRule" id="PRU10141"/>
    </source>
</evidence>
<evidence type="ECO:0000256" key="30">
    <source>
        <dbReference type="ARBA" id="ARBA00023273"/>
    </source>
</evidence>
<keyword evidence="31" id="KW-0844">Vision</keyword>
<keyword evidence="15 40" id="KW-0547">Nucleotide-binding</keyword>
<evidence type="ECO:0000313" key="47">
    <source>
        <dbReference type="Proteomes" id="UP000289886"/>
    </source>
</evidence>
<feature type="region of interest" description="Disordered" evidence="41">
    <location>
        <begin position="237"/>
        <end position="261"/>
    </location>
</feature>
<organism evidence="46 47">
    <name type="scientific">Acipenser ruthenus</name>
    <name type="common">Sterlet sturgeon</name>
    <dbReference type="NCBI Taxonomy" id="7906"/>
    <lineage>
        <taxon>Eukaryota</taxon>
        <taxon>Metazoa</taxon>
        <taxon>Chordata</taxon>
        <taxon>Craniata</taxon>
        <taxon>Vertebrata</taxon>
        <taxon>Euteleostomi</taxon>
        <taxon>Actinopterygii</taxon>
        <taxon>Chondrostei</taxon>
        <taxon>Acipenseriformes</taxon>
        <taxon>Acipenseridae</taxon>
        <taxon>Acipenser</taxon>
    </lineage>
</organism>
<evidence type="ECO:0000256" key="6">
    <source>
        <dbReference type="ARBA" id="ARBA00006998"/>
    </source>
</evidence>
<evidence type="ECO:0000256" key="20">
    <source>
        <dbReference type="ARBA" id="ARBA00022840"/>
    </source>
</evidence>
<evidence type="ECO:0000256" key="13">
    <source>
        <dbReference type="ARBA" id="ARBA00022723"/>
    </source>
</evidence>
<evidence type="ECO:0000256" key="14">
    <source>
        <dbReference type="ARBA" id="ARBA00022737"/>
    </source>
</evidence>
<dbReference type="PRINTS" id="PR00193">
    <property type="entry name" value="MYOSINHEAVY"/>
</dbReference>
<proteinExistence type="inferred from homology"/>
<dbReference type="PROSITE" id="PS50011">
    <property type="entry name" value="PROTEIN_KINASE_DOM"/>
    <property type="match status" value="1"/>
</dbReference>
<evidence type="ECO:0000256" key="41">
    <source>
        <dbReference type="SAM" id="MobiDB-lite"/>
    </source>
</evidence>
<dbReference type="SUPFAM" id="SSF57667">
    <property type="entry name" value="beta-beta-alpha zinc fingers"/>
    <property type="match status" value="2"/>
</dbReference>
<evidence type="ECO:0000256" key="17">
    <source>
        <dbReference type="ARBA" id="ARBA00022777"/>
    </source>
</evidence>
<keyword evidence="21" id="KW-0805">Transcription regulation</keyword>
<feature type="domain" description="Myosin motor" evidence="45">
    <location>
        <begin position="1978"/>
        <end position="3121"/>
    </location>
</feature>
<feature type="region of interest" description="Disordered" evidence="41">
    <location>
        <begin position="3235"/>
        <end position="3280"/>
    </location>
</feature>
<comment type="pathway">
    <text evidence="5">Protein modification; protein ubiquitination.</text>
</comment>
<keyword evidence="23" id="KW-0238">DNA-binding</keyword>
<dbReference type="EMBL" id="SCEB01215540">
    <property type="protein sequence ID" value="RXM29053.1"/>
    <property type="molecule type" value="Genomic_DNA"/>
</dbReference>
<dbReference type="PROSITE" id="PS50157">
    <property type="entry name" value="ZINC_FINGER_C2H2_2"/>
    <property type="match status" value="3"/>
</dbReference>
<dbReference type="GO" id="GO:0000146">
    <property type="term" value="F:microfilament motor activity"/>
    <property type="evidence" value="ECO:0007669"/>
    <property type="project" value="TreeGrafter"/>
</dbReference>
<keyword evidence="27 39" id="KW-0009">Actin-binding</keyword>
<evidence type="ECO:0000256" key="23">
    <source>
        <dbReference type="ARBA" id="ARBA00023125"/>
    </source>
</evidence>
<feature type="region of interest" description="Disordered" evidence="41">
    <location>
        <begin position="934"/>
        <end position="953"/>
    </location>
</feature>
<dbReference type="InterPro" id="IPR036961">
    <property type="entry name" value="Kinesin_motor_dom_sf"/>
</dbReference>
<evidence type="ECO:0000256" key="33">
    <source>
        <dbReference type="ARBA" id="ARBA00046341"/>
    </source>
</evidence>
<dbReference type="GO" id="GO:0003779">
    <property type="term" value="F:actin binding"/>
    <property type="evidence" value="ECO:0007669"/>
    <property type="project" value="UniProtKB-KW"/>
</dbReference>
<dbReference type="GO" id="GO:0045743">
    <property type="term" value="P:positive regulation of fibroblast growth factor receptor signaling pathway"/>
    <property type="evidence" value="ECO:0007669"/>
    <property type="project" value="UniProtKB-ARBA"/>
</dbReference>
<keyword evidence="11" id="KW-0716">Sensory transduction</keyword>
<evidence type="ECO:0000256" key="18">
    <source>
        <dbReference type="ARBA" id="ARBA00022786"/>
    </source>
</evidence>
<dbReference type="InterPro" id="IPR052409">
    <property type="entry name" value="Myosin-III_kinase_activity"/>
</dbReference>
<dbReference type="SMART" id="SM00355">
    <property type="entry name" value="ZnF_C2H2"/>
    <property type="match status" value="3"/>
</dbReference>
<dbReference type="GO" id="GO:0004674">
    <property type="term" value="F:protein serine/threonine kinase activity"/>
    <property type="evidence" value="ECO:0007669"/>
    <property type="project" value="UniProtKB-KW"/>
</dbReference>
<dbReference type="GO" id="GO:0001917">
    <property type="term" value="C:photoreceptor inner segment"/>
    <property type="evidence" value="ECO:0007669"/>
    <property type="project" value="TreeGrafter"/>
</dbReference>
<dbReference type="Pfam" id="PF18995">
    <property type="entry name" value="PRT6_C"/>
    <property type="match status" value="1"/>
</dbReference>
<feature type="domain" description="C2H2-type" evidence="43">
    <location>
        <begin position="3552"/>
        <end position="3581"/>
    </location>
</feature>
<gene>
    <name evidence="46" type="ORF">EOD39_2409</name>
</gene>
<keyword evidence="9" id="KW-0963">Cytoplasm</keyword>
<dbReference type="FunFam" id="3.30.160.60:FF:000026">
    <property type="entry name" value="Transcription factor Sp3"/>
    <property type="match status" value="1"/>
</dbReference>
<dbReference type="InterPro" id="IPR000719">
    <property type="entry name" value="Prot_kinase_dom"/>
</dbReference>
<feature type="region of interest" description="Actin-binding" evidence="39">
    <location>
        <begin position="3002"/>
        <end position="3024"/>
    </location>
</feature>
<dbReference type="Gene3D" id="1.10.510.10">
    <property type="entry name" value="Transferase(Phosphotransferase) domain 1"/>
    <property type="match status" value="1"/>
</dbReference>
<dbReference type="CDD" id="cd22541">
    <property type="entry name" value="SP5_N"/>
    <property type="match status" value="1"/>
</dbReference>
<dbReference type="Gene3D" id="1.10.10.820">
    <property type="match status" value="1"/>
</dbReference>
<evidence type="ECO:0000256" key="5">
    <source>
        <dbReference type="ARBA" id="ARBA00004906"/>
    </source>
</evidence>
<comment type="similarity">
    <text evidence="6">In the C-terminal section; belongs to the TRAFAC class myosin-kinesin ATPase superfamily. Myosin family.</text>
</comment>
<feature type="binding site" evidence="40">
    <location>
        <position position="1752"/>
    </location>
    <ligand>
        <name>ATP</name>
        <dbReference type="ChEBI" id="CHEBI:30616"/>
    </ligand>
</feature>
<evidence type="ECO:0000256" key="1">
    <source>
        <dbReference type="ARBA" id="ARBA00000900"/>
    </source>
</evidence>
<keyword evidence="24" id="KW-0010">Activator</keyword>
<dbReference type="PROSITE" id="PS51157">
    <property type="entry name" value="ZF_UBR"/>
    <property type="match status" value="1"/>
</dbReference>
<evidence type="ECO:0000259" key="43">
    <source>
        <dbReference type="PROSITE" id="PS50157"/>
    </source>
</evidence>
<dbReference type="InterPro" id="IPR003126">
    <property type="entry name" value="Znf_UBR"/>
</dbReference>
<dbReference type="InterPro" id="IPR001609">
    <property type="entry name" value="Myosin_head_motor_dom-like"/>
</dbReference>
<dbReference type="EC" id="2.7.11.1" evidence="8"/>
<evidence type="ECO:0000256" key="12">
    <source>
        <dbReference type="ARBA" id="ARBA00022679"/>
    </source>
</evidence>
<feature type="compositionally biased region" description="Polar residues" evidence="41">
    <location>
        <begin position="934"/>
        <end position="951"/>
    </location>
</feature>
<dbReference type="Gene3D" id="2.10.110.30">
    <property type="match status" value="1"/>
</dbReference>
<dbReference type="InterPro" id="IPR013087">
    <property type="entry name" value="Znf_C2H2_type"/>
</dbReference>
<evidence type="ECO:0000256" key="39">
    <source>
        <dbReference type="PROSITE-ProRule" id="PRU00782"/>
    </source>
</evidence>
<dbReference type="GO" id="GO:0016459">
    <property type="term" value="C:myosin complex"/>
    <property type="evidence" value="ECO:0007669"/>
    <property type="project" value="UniProtKB-KW"/>
</dbReference>
<feature type="compositionally biased region" description="Polar residues" evidence="41">
    <location>
        <begin position="900"/>
        <end position="912"/>
    </location>
</feature>
<protein>
    <recommendedName>
        <fullName evidence="36">E3 ubiquitin-protein ligase UBR3</fullName>
        <ecNumber evidence="7">2.3.2.27</ecNumber>
        <ecNumber evidence="8">2.7.11.1</ecNumber>
    </recommendedName>
</protein>
<dbReference type="GO" id="GO:0032426">
    <property type="term" value="C:stereocilium tip"/>
    <property type="evidence" value="ECO:0007669"/>
    <property type="project" value="TreeGrafter"/>
</dbReference>
<dbReference type="Pfam" id="PF00612">
    <property type="entry name" value="IQ"/>
    <property type="match status" value="2"/>
</dbReference>
<dbReference type="Pfam" id="PF00069">
    <property type="entry name" value="Pkinase"/>
    <property type="match status" value="2"/>
</dbReference>
<evidence type="ECO:0000256" key="2">
    <source>
        <dbReference type="ARBA" id="ARBA00004123"/>
    </source>
</evidence>